<evidence type="ECO:0000256" key="2">
    <source>
        <dbReference type="ARBA" id="ARBA00022692"/>
    </source>
</evidence>
<evidence type="ECO:0000256" key="3">
    <source>
        <dbReference type="ARBA" id="ARBA00022989"/>
    </source>
</evidence>
<comment type="caution">
    <text evidence="7">The sequence shown here is derived from an EMBL/GenBank/DDBJ whole genome shotgun (WGS) entry which is preliminary data.</text>
</comment>
<reference evidence="7 8" key="1">
    <citation type="submission" date="2022-01" db="EMBL/GenBank/DDBJ databases">
        <title>Mariniradius saccharolyticus sp. nov., isolated from sediment of a river.</title>
        <authorList>
            <person name="Liu H."/>
        </authorList>
    </citation>
    <scope>NUCLEOTIDE SEQUENCE [LARGE SCALE GENOMIC DNA]</scope>
    <source>
        <strain evidence="7 8">RY-2</strain>
    </source>
</reference>
<dbReference type="EMBL" id="JAKEVZ010000002">
    <property type="protein sequence ID" value="MCF1750032.1"/>
    <property type="molecule type" value="Genomic_DNA"/>
</dbReference>
<name>A0ABS9BPU6_9BACT</name>
<dbReference type="Proteomes" id="UP001201449">
    <property type="component" value="Unassembled WGS sequence"/>
</dbReference>
<organism evidence="7 8">
    <name type="scientific">Mariniradius sediminis</name>
    <dbReference type="NCBI Taxonomy" id="2909237"/>
    <lineage>
        <taxon>Bacteria</taxon>
        <taxon>Pseudomonadati</taxon>
        <taxon>Bacteroidota</taxon>
        <taxon>Cytophagia</taxon>
        <taxon>Cytophagales</taxon>
        <taxon>Cyclobacteriaceae</taxon>
        <taxon>Mariniradius</taxon>
    </lineage>
</organism>
<evidence type="ECO:0000256" key="4">
    <source>
        <dbReference type="ARBA" id="ARBA00023136"/>
    </source>
</evidence>
<feature type="domain" description="Translocation and assembly module TamB C-terminal" evidence="6">
    <location>
        <begin position="1164"/>
        <end position="1623"/>
    </location>
</feature>
<proteinExistence type="predicted"/>
<dbReference type="PANTHER" id="PTHR36985:SF1">
    <property type="entry name" value="TRANSLOCATION AND ASSEMBLY MODULE SUBUNIT TAMB"/>
    <property type="match status" value="1"/>
</dbReference>
<evidence type="ECO:0000313" key="7">
    <source>
        <dbReference type="EMBL" id="MCF1750032.1"/>
    </source>
</evidence>
<dbReference type="Pfam" id="PF04357">
    <property type="entry name" value="TamB"/>
    <property type="match status" value="1"/>
</dbReference>
<feature type="region of interest" description="Disordered" evidence="5">
    <location>
        <begin position="1641"/>
        <end position="1661"/>
    </location>
</feature>
<evidence type="ECO:0000259" key="6">
    <source>
        <dbReference type="Pfam" id="PF04357"/>
    </source>
</evidence>
<evidence type="ECO:0000313" key="8">
    <source>
        <dbReference type="Proteomes" id="UP001201449"/>
    </source>
</evidence>
<protein>
    <submittedName>
        <fullName evidence="7">Translocation/assembly module TamB domain-containing protein</fullName>
    </submittedName>
</protein>
<keyword evidence="2" id="KW-0812">Transmembrane</keyword>
<keyword evidence="8" id="KW-1185">Reference proteome</keyword>
<gene>
    <name evidence="7" type="ORF">L0U89_03040</name>
</gene>
<sequence>MGISLAVILLLLIGVFFFIRSPWGQGIIVQKATKFVSRKTGTTVSLDHLFITFRGNIYLEGLFLDDYQGDTLAYVKELETGIALMPLIREGAIHVSRVDLEGLHANIAVDSVSGKFNFDFLIEAFVSPDTAKVEKEPSPFPDIQLGPIDLRDVRFAYFDGAGGMDLKANWNRVQLDIGKLDLNRMDFAVSKAEIDKADISFVQRFYQFSEPDTATEAVPLPIVVLEKLDVTQSKFLYRSIPDGIIANVDLGTLQLSLPEANLEDQKILLRSLLLKDTDVALQMDQQTPPQAATVSSEPAPFSWPEWWLEVGSFEIQNSNIKYTSGSPRLVPGLFNADAVELSNLELGLNNLYLKDQQLRGNLDGISFQERSGLLLQRFSVNLGMDDQSLSLNDLRAESNESRLAGSFSLGYQSLAALIENPEKAAFSIDLENAQTRGAEALFFAPELARDSYFKEFMRNGIRASGKVSGNQNRISIPRFDLGYGRETTLHIGNTSIVQWMQPEKIKVSAPDFRFRTKGRVLDPFLDVYDFQIPEDISLTAKVVGDIEKGTADLALETSDGDVFFEGKLLHGGIYELNSQLRVVDLDFGKILSIPDFSPISMETSLAGKGSTLYDLEGVLGVAFQRLEFKGKDLSDLVLRVDAKDTLANLTLALAEDFLDVALGAEIRYDTLNPAMDMEMDLKMLDLNALGLVKQNIQMGFKLQGQVSGLLDDLRLMAQTSEGSFQTDRKSYPMGDIRLEARVATLETDVRLLSDFLWGSLNVEGELAQLAPSLTRYFEYQILGKAFEVDTLDIKALAKIDFRSTPFLDQLFLPDLQGMDTVHIDLAYDAKRRDFSSTVELLWAQYLDARLDSFDVEIIGTGDLLTVDLGFKKLEYSPISMDLTGFEADFRQGNGELSFFSKQGETLYNQIAAELEFKGDTVALRVTPEGLVFNKEPWKTPIDNEVIYAPKYLAIHNFNFTNAAQRIGFLTDDPKILEPHIALEFENYDINTLIGFLNPDEPLAKGIVNGEIAGIDPFRELGLLADMDIRDFEVLSVPLGRLDLGAQASSLKSYDFNLALKEGKIDLDILGALTADTVSTNLDLQVNLNALQVSLLEILTDSAIREGKGIITGDIKIDGSIQAPRYAGELRFKDAGLLVSELNTRFSMQDEVFRMDNAKFVFDDFTIKDEVGDAFVIDGNIDTSDPTNPSLDLRLNTKEFQVMNSTRKDSDLFFGHATVDLDMKIGGTVNLPVVNMQLKVNEGTEISFIVPEDQVDMVERTGVVLFVNQKDPYDILYKREGDFRTKGLTGYDVHANLRVDPKTVFNLIVDERTGDNLRLQGEADLNMVMNPNGDISLSGRYQVGSGHYEMNLFGLVNRRFELAEGSTVVWTGEPMLAKLDLRAIYNVRTSAAELMQAQLSGTTNDTRSQFRQVLPFMVYLNVEGEILKPEISFALDMAENERGAFGGSVYGTIQQINEKDDELTKQVFSLLVLNQFFPVMGNDGSGGGSVNLARSSVSQVLSSQLNALSDKLFGNSGFSVDFNLDSYQDFQSGTGEDRTQLSVAAKQSLFDDRLVISVGGQMDVEGGNQQTNQGEAMFGDVSVEYLLDTRGKWRAKAYRKNTFESVIDGQLIVTGVSFIFNKEFNEFIDLWRKSAQEILIEEEEKKRRETRKERKKAEKQEK</sequence>
<feature type="compositionally biased region" description="Basic and acidic residues" evidence="5">
    <location>
        <begin position="1642"/>
        <end position="1661"/>
    </location>
</feature>
<evidence type="ECO:0000256" key="1">
    <source>
        <dbReference type="ARBA" id="ARBA00004167"/>
    </source>
</evidence>
<dbReference type="RefSeq" id="WP_234860171.1">
    <property type="nucleotide sequence ID" value="NZ_JAKEVZ010000002.1"/>
</dbReference>
<comment type="subcellular location">
    <subcellularLocation>
        <location evidence="1">Membrane</location>
        <topology evidence="1">Single-pass membrane protein</topology>
    </subcellularLocation>
</comment>
<dbReference type="PANTHER" id="PTHR36985">
    <property type="entry name" value="TRANSLOCATION AND ASSEMBLY MODULE SUBUNIT TAMB"/>
    <property type="match status" value="1"/>
</dbReference>
<accession>A0ABS9BPU6</accession>
<keyword evidence="4" id="KW-0472">Membrane</keyword>
<keyword evidence="3" id="KW-1133">Transmembrane helix</keyword>
<evidence type="ECO:0000256" key="5">
    <source>
        <dbReference type="SAM" id="MobiDB-lite"/>
    </source>
</evidence>
<dbReference type="InterPro" id="IPR007452">
    <property type="entry name" value="TamB_C"/>
</dbReference>